<dbReference type="AlphaFoldDB" id="A0AAN7H3S5"/>
<accession>A0AAN7H3S5</accession>
<sequence length="665" mass="75264">MSISTRIVIDGLWKCLCPSIDTAFLAKAIEFRPTLPLLLSSSNTPATDALARRRNTTNHSFGGGNYSRQQQIRSKRKGHTVSQYASFYKIDPNAEHTAWSAEKIVENHTVDFHALNATPVENVLEAIAMIMNVADQATKIRMLVFYAVKRGVRPNSFLYEALVSANCDPQRGIGDELHNIWIEMAVLEIAPSASFYHTMLKALAIHPDYLMRNVILSRMKVEGVELTVEGKSHVALGMLRENQVEMALDYLEEGMVREGIMIPYWVVEIFVFVLGRRGFLDEAFQLLLSQLGNVDTGIDRVSLNLWHFVLEECSREMHYEGTKTAWDEIVKPGILNPSDGLTSNVLNTAARYGDSVMCMEAIEKLSAKGVKLTAVHYEALLEAYAKQGELAKAFEVLCIMEESGIEAEQASTRPIWKLLMGEPELAAGCMEILTDLDERRMKIPSVALFVLLEFAVCRGGMELAMDVYAEVRRFSAPGQDGLYLGFLFTQANTSAEGKYLLEQMNKYHVEETTSTLDEMVRLSAIDGSLDDAFRRLWEISKEIKSSQSAYYPSNKTLVILQERLFRDLDPRVYSVLQEIDRRRPAMIRGLNDHEEFLLYKIRKPEHPLPLLVLGSPDPEEKQRELEKVIAAKEAEAARKAEEEKNWRAFKDNIVTDVTWEDEAEF</sequence>
<dbReference type="Pfam" id="PF23276">
    <property type="entry name" value="TPR_24"/>
    <property type="match status" value="1"/>
</dbReference>
<dbReference type="InterPro" id="IPR011990">
    <property type="entry name" value="TPR-like_helical_dom_sf"/>
</dbReference>
<evidence type="ECO:0000256" key="2">
    <source>
        <dbReference type="ARBA" id="ARBA00022737"/>
    </source>
</evidence>
<keyword evidence="2" id="KW-0677">Repeat</keyword>
<comment type="subunit">
    <text evidence="4">Binds to mitochondrial small subunit 15S rRNA.</text>
</comment>
<dbReference type="PANTHER" id="PTHR47447">
    <property type="entry name" value="OS03G0856100 PROTEIN"/>
    <property type="match status" value="1"/>
</dbReference>
<evidence type="ECO:0000256" key="1">
    <source>
        <dbReference type="ARBA" id="ARBA00006192"/>
    </source>
</evidence>
<name>A0AAN7H3S5_9PEZI</name>
<reference evidence="8" key="1">
    <citation type="journal article" date="2023" name="Mol. Phylogenet. Evol.">
        <title>Genome-scale phylogeny and comparative genomics of the fungal order Sordariales.</title>
        <authorList>
            <person name="Hensen N."/>
            <person name="Bonometti L."/>
            <person name="Westerberg I."/>
            <person name="Brannstrom I.O."/>
            <person name="Guillou S."/>
            <person name="Cros-Aarteil S."/>
            <person name="Calhoun S."/>
            <person name="Haridas S."/>
            <person name="Kuo A."/>
            <person name="Mondo S."/>
            <person name="Pangilinan J."/>
            <person name="Riley R."/>
            <person name="LaButti K."/>
            <person name="Andreopoulos B."/>
            <person name="Lipzen A."/>
            <person name="Chen C."/>
            <person name="Yan M."/>
            <person name="Daum C."/>
            <person name="Ng V."/>
            <person name="Clum A."/>
            <person name="Steindorff A."/>
            <person name="Ohm R.A."/>
            <person name="Martin F."/>
            <person name="Silar P."/>
            <person name="Natvig D.O."/>
            <person name="Lalanne C."/>
            <person name="Gautier V."/>
            <person name="Ament-Velasquez S.L."/>
            <person name="Kruys A."/>
            <person name="Hutchinson M.I."/>
            <person name="Powell A.J."/>
            <person name="Barry K."/>
            <person name="Miller A.N."/>
            <person name="Grigoriev I.V."/>
            <person name="Debuchy R."/>
            <person name="Gladieux P."/>
            <person name="Hiltunen Thoren M."/>
            <person name="Johannesson H."/>
        </authorList>
    </citation>
    <scope>NUCLEOTIDE SEQUENCE</scope>
    <source>
        <strain evidence="8">CBS 990.96</strain>
    </source>
</reference>
<dbReference type="PANTHER" id="PTHR47447:SF17">
    <property type="entry name" value="OS12G0638900 PROTEIN"/>
    <property type="match status" value="1"/>
</dbReference>
<evidence type="ECO:0000313" key="9">
    <source>
        <dbReference type="Proteomes" id="UP001301958"/>
    </source>
</evidence>
<protein>
    <recommendedName>
        <fullName evidence="7">Pentatricopeptide repeat-containing protein-mitochondrial domain-containing protein</fullName>
    </recommendedName>
</protein>
<evidence type="ECO:0000256" key="6">
    <source>
        <dbReference type="SAM" id="MobiDB-lite"/>
    </source>
</evidence>
<reference evidence="8" key="2">
    <citation type="submission" date="2023-05" db="EMBL/GenBank/DDBJ databases">
        <authorList>
            <consortium name="Lawrence Berkeley National Laboratory"/>
            <person name="Steindorff A."/>
            <person name="Hensen N."/>
            <person name="Bonometti L."/>
            <person name="Westerberg I."/>
            <person name="Brannstrom I.O."/>
            <person name="Guillou S."/>
            <person name="Cros-Aarteil S."/>
            <person name="Calhoun S."/>
            <person name="Haridas S."/>
            <person name="Kuo A."/>
            <person name="Mondo S."/>
            <person name="Pangilinan J."/>
            <person name="Riley R."/>
            <person name="Labutti K."/>
            <person name="Andreopoulos B."/>
            <person name="Lipzen A."/>
            <person name="Chen C."/>
            <person name="Yanf M."/>
            <person name="Daum C."/>
            <person name="Ng V."/>
            <person name="Clum A."/>
            <person name="Ohm R."/>
            <person name="Martin F."/>
            <person name="Silar P."/>
            <person name="Natvig D."/>
            <person name="Lalanne C."/>
            <person name="Gautier V."/>
            <person name="Ament-Velasquez S.L."/>
            <person name="Kruys A."/>
            <person name="Hutchinson M.I."/>
            <person name="Powell A.J."/>
            <person name="Barry K."/>
            <person name="Miller A.N."/>
            <person name="Grigoriev I.V."/>
            <person name="Debuchy R."/>
            <person name="Gladieux P."/>
            <person name="Thoren M.H."/>
            <person name="Johannesson H."/>
        </authorList>
    </citation>
    <scope>NUCLEOTIDE SEQUENCE</scope>
    <source>
        <strain evidence="8">CBS 990.96</strain>
    </source>
</reference>
<keyword evidence="9" id="KW-1185">Reference proteome</keyword>
<proteinExistence type="inferred from homology"/>
<feature type="repeat" description="PPR" evidence="5">
    <location>
        <begin position="373"/>
        <end position="407"/>
    </location>
</feature>
<evidence type="ECO:0000256" key="3">
    <source>
        <dbReference type="ARBA" id="ARBA00044493"/>
    </source>
</evidence>
<dbReference type="NCBIfam" id="TIGR00756">
    <property type="entry name" value="PPR"/>
    <property type="match status" value="1"/>
</dbReference>
<feature type="region of interest" description="Disordered" evidence="6">
    <location>
        <begin position="54"/>
        <end position="76"/>
    </location>
</feature>
<dbReference type="Gene3D" id="1.25.40.10">
    <property type="entry name" value="Tetratricopeptide repeat domain"/>
    <property type="match status" value="2"/>
</dbReference>
<evidence type="ECO:0000256" key="5">
    <source>
        <dbReference type="PROSITE-ProRule" id="PRU00708"/>
    </source>
</evidence>
<evidence type="ECO:0000313" key="8">
    <source>
        <dbReference type="EMBL" id="KAK4231393.1"/>
    </source>
</evidence>
<comment type="caution">
    <text evidence="8">The sequence shown here is derived from an EMBL/GenBank/DDBJ whole genome shotgun (WGS) entry which is preliminary data.</text>
</comment>
<dbReference type="InterPro" id="IPR002885">
    <property type="entry name" value="PPR_rpt"/>
</dbReference>
<comment type="function">
    <text evidence="3">Regulates mitochondrial small subunit maturation by controlling 15S rRNA 5'-end processing. Localizes to the 5' precursor of the 15S rRNA in a position that is subsequently occupied by mS47 in the mature yeast mtSSU. Uses structure and sequence-specific RNA recognition, binding to a single-stranded region of the precursor and specifically recognizing bases -6 to -1. The exchange of Ccm1 for mS47 is coupled to the irreversible removal of precursor rRNA that is accompanied by conformational changes of the mitoribosomal proteins uS5m and mS26. These conformational changes signal completion of 5'-end rRNA processing through protection of the mature 5'-end of the 15S rRNA and stabilization of mS47. The removal of the 5' precursor together with the dissociation of Ccm1 may be catalyzed by the 5'-3' exoribonuclease Pet127. Involved in the specific removal of group I introns in mitochondrial encoded transcripts.</text>
</comment>
<evidence type="ECO:0000259" key="7">
    <source>
        <dbReference type="Pfam" id="PF23276"/>
    </source>
</evidence>
<organism evidence="8 9">
    <name type="scientific">Podospora fimiseda</name>
    <dbReference type="NCBI Taxonomy" id="252190"/>
    <lineage>
        <taxon>Eukaryota</taxon>
        <taxon>Fungi</taxon>
        <taxon>Dikarya</taxon>
        <taxon>Ascomycota</taxon>
        <taxon>Pezizomycotina</taxon>
        <taxon>Sordariomycetes</taxon>
        <taxon>Sordariomycetidae</taxon>
        <taxon>Sordariales</taxon>
        <taxon>Podosporaceae</taxon>
        <taxon>Podospora</taxon>
    </lineage>
</organism>
<dbReference type="InterPro" id="IPR057027">
    <property type="entry name" value="TPR_mt"/>
</dbReference>
<comment type="similarity">
    <text evidence="1">Belongs to the CCM1 family.</text>
</comment>
<dbReference type="EMBL" id="MU865293">
    <property type="protein sequence ID" value="KAK4231393.1"/>
    <property type="molecule type" value="Genomic_DNA"/>
</dbReference>
<evidence type="ECO:0000256" key="4">
    <source>
        <dbReference type="ARBA" id="ARBA00044511"/>
    </source>
</evidence>
<gene>
    <name evidence="8" type="ORF">QBC38DRAFT_466666</name>
</gene>
<feature type="domain" description="Pentatricopeptide repeat-containing protein-mitochondrial" evidence="7">
    <location>
        <begin position="339"/>
        <end position="470"/>
    </location>
</feature>
<dbReference type="PROSITE" id="PS51375">
    <property type="entry name" value="PPR"/>
    <property type="match status" value="1"/>
</dbReference>
<dbReference type="Proteomes" id="UP001301958">
    <property type="component" value="Unassembled WGS sequence"/>
</dbReference>